<sequence length="238" mass="26567">MVKKILRIVGKSVLILAAILLIGFGILYMLYDEPLPTGTPGAEADALAEKMLEAINNKAYTETHYLEWSFANGAHSYKWDRENGEVDVEWDAYRILLNLKNTSKSKVFENEAEVIGNNREELITKAEGFFNNDSFWLVAPFKVFDNGTQRSSVTLEDGSKALMINYSSGGSTPGDSYLWHLGPNGLPESYQMWVSIIPIGGLKATWDNWKIMESGAFLPTSHKLGPMTLDMGEVRGYN</sequence>
<dbReference type="EMBL" id="JACATN010000002">
    <property type="protein sequence ID" value="MBT2160595.1"/>
    <property type="molecule type" value="Genomic_DNA"/>
</dbReference>
<keyword evidence="1" id="KW-0472">Membrane</keyword>
<protein>
    <submittedName>
        <fullName evidence="2">Uncharacterized protein</fullName>
    </submittedName>
</protein>
<accession>A0ABS5WC19</accession>
<dbReference type="RefSeq" id="WP_214610823.1">
    <property type="nucleotide sequence ID" value="NZ_JACATN010000002.1"/>
</dbReference>
<proteinExistence type="predicted"/>
<gene>
    <name evidence="2" type="ORF">HW347_04910</name>
</gene>
<keyword evidence="3" id="KW-1185">Reference proteome</keyword>
<feature type="transmembrane region" description="Helical" evidence="1">
    <location>
        <begin position="12"/>
        <end position="31"/>
    </location>
</feature>
<evidence type="ECO:0000313" key="3">
    <source>
        <dbReference type="Proteomes" id="UP000740413"/>
    </source>
</evidence>
<keyword evidence="1" id="KW-1133">Transmembrane helix</keyword>
<keyword evidence="1" id="KW-0812">Transmembrane</keyword>
<evidence type="ECO:0000313" key="2">
    <source>
        <dbReference type="EMBL" id="MBT2160595.1"/>
    </source>
</evidence>
<comment type="caution">
    <text evidence="2">The sequence shown here is derived from an EMBL/GenBank/DDBJ whole genome shotgun (WGS) entry which is preliminary data.</text>
</comment>
<reference evidence="3" key="1">
    <citation type="submission" date="2023-07" db="EMBL/GenBank/DDBJ databases">
        <title>Zobellia barbeyronii sp. nov., a new marine flavobacterium, isolated from green and red algae.</title>
        <authorList>
            <person name="Nedashkovskaya O.I."/>
            <person name="Otstavnykh N."/>
            <person name="Zhukova N."/>
            <person name="Guzev K."/>
            <person name="Chausova V."/>
            <person name="Tekutyeva L."/>
            <person name="Mikhailov V."/>
            <person name="Isaeva M."/>
        </authorList>
    </citation>
    <scope>NUCLEOTIDE SEQUENCE [LARGE SCALE GENOMIC DNA]</scope>
    <source>
        <strain evidence="3">KMM 6746</strain>
    </source>
</reference>
<organism evidence="2 3">
    <name type="scientific">Zobellia barbeyronii</name>
    <dbReference type="NCBI Taxonomy" id="2748009"/>
    <lineage>
        <taxon>Bacteria</taxon>
        <taxon>Pseudomonadati</taxon>
        <taxon>Bacteroidota</taxon>
        <taxon>Flavobacteriia</taxon>
        <taxon>Flavobacteriales</taxon>
        <taxon>Flavobacteriaceae</taxon>
        <taxon>Zobellia</taxon>
    </lineage>
</organism>
<dbReference type="Proteomes" id="UP000740413">
    <property type="component" value="Unassembled WGS sequence"/>
</dbReference>
<evidence type="ECO:0000256" key="1">
    <source>
        <dbReference type="SAM" id="Phobius"/>
    </source>
</evidence>
<name>A0ABS5WC19_9FLAO</name>